<dbReference type="Gene3D" id="3.40.50.10140">
    <property type="entry name" value="Toll/interleukin-1 receptor homology (TIR) domain"/>
    <property type="match status" value="1"/>
</dbReference>
<sequence length="399" mass="42634">MRPGRWSAGTGPAVVISYRRSGGGGWAGRLHADLARRFGDRKVFLDLDSIAPGTDFTAEIERAVRAADALVLVVNPEWSSVVGRRGGRRLDEPDDPVRREVETALRHRVPVLPVLVDSAVMPDRDDLPGPLAPIADINAVQLTDRHWSSDLRALGDAIEAVREQPGPGRRWIRPALAVVAVLVGGIIAADLPRGTGPTPTPTVSDGVGRVVFEEDFDTDALDLRRWNPASRPDLMRPRDGVLDLVLDGAGPPEGVVGTLLPRGVGPFDEVSFVASVLGFDRAGKGGAGVTVVESTGRTHRLVFGPSPPADVTAMALVCDRARCSGYDDYVPPAVFVPMALGEPVPMRLTREGSELTVRVRDEVIGRIPVAAPLAGFSIDLDGEGTESWHITVDSVRVRD</sequence>
<dbReference type="InterPro" id="IPR000157">
    <property type="entry name" value="TIR_dom"/>
</dbReference>
<keyword evidence="3" id="KW-1185">Reference proteome</keyword>
<dbReference type="Proteomes" id="UP001165283">
    <property type="component" value="Unassembled WGS sequence"/>
</dbReference>
<protein>
    <submittedName>
        <fullName evidence="2">Toll/interleukin-1 receptor domain-containing protein</fullName>
    </submittedName>
</protein>
<evidence type="ECO:0000259" key="1">
    <source>
        <dbReference type="Pfam" id="PF13676"/>
    </source>
</evidence>
<dbReference type="Pfam" id="PF13676">
    <property type="entry name" value="TIR_2"/>
    <property type="match status" value="1"/>
</dbReference>
<reference evidence="2" key="1">
    <citation type="submission" date="2021-04" db="EMBL/GenBank/DDBJ databases">
        <title>Pseudonocardia sp. nov., isolated from sandy soil of mangrove forest.</title>
        <authorList>
            <person name="Zan Z."/>
            <person name="Huang R."/>
            <person name="Liu W."/>
        </authorList>
    </citation>
    <scope>NUCLEOTIDE SEQUENCE</scope>
    <source>
        <strain evidence="2">S2-4</strain>
    </source>
</reference>
<keyword evidence="2" id="KW-0675">Receptor</keyword>
<comment type="caution">
    <text evidence="2">The sequence shown here is derived from an EMBL/GenBank/DDBJ whole genome shotgun (WGS) entry which is preliminary data.</text>
</comment>
<name>A0ABT1AAJ9_9PSEU</name>
<evidence type="ECO:0000313" key="2">
    <source>
        <dbReference type="EMBL" id="MCO1660077.1"/>
    </source>
</evidence>
<evidence type="ECO:0000313" key="3">
    <source>
        <dbReference type="Proteomes" id="UP001165283"/>
    </source>
</evidence>
<dbReference type="EMBL" id="JAGSOV010000077">
    <property type="protein sequence ID" value="MCO1660077.1"/>
    <property type="molecule type" value="Genomic_DNA"/>
</dbReference>
<organism evidence="2 3">
    <name type="scientific">Pseudonocardia humida</name>
    <dbReference type="NCBI Taxonomy" id="2800819"/>
    <lineage>
        <taxon>Bacteria</taxon>
        <taxon>Bacillati</taxon>
        <taxon>Actinomycetota</taxon>
        <taxon>Actinomycetes</taxon>
        <taxon>Pseudonocardiales</taxon>
        <taxon>Pseudonocardiaceae</taxon>
        <taxon>Pseudonocardia</taxon>
    </lineage>
</organism>
<dbReference type="InterPro" id="IPR035897">
    <property type="entry name" value="Toll_tir_struct_dom_sf"/>
</dbReference>
<proteinExistence type="predicted"/>
<gene>
    <name evidence="2" type="ORF">KDL28_33965</name>
</gene>
<accession>A0ABT1AAJ9</accession>
<feature type="domain" description="TIR" evidence="1">
    <location>
        <begin position="14"/>
        <end position="152"/>
    </location>
</feature>
<dbReference type="SUPFAM" id="SSF52200">
    <property type="entry name" value="Toll/Interleukin receptor TIR domain"/>
    <property type="match status" value="1"/>
</dbReference>